<keyword evidence="1" id="KW-1133">Transmembrane helix</keyword>
<gene>
    <name evidence="2" type="ORF">R9Z33_06075</name>
</gene>
<feature type="transmembrane region" description="Helical" evidence="1">
    <location>
        <begin position="159"/>
        <end position="178"/>
    </location>
</feature>
<keyword evidence="1" id="KW-0812">Transmembrane</keyword>
<keyword evidence="3" id="KW-1185">Reference proteome</keyword>
<evidence type="ECO:0000256" key="1">
    <source>
        <dbReference type="SAM" id="Phobius"/>
    </source>
</evidence>
<proteinExistence type="predicted"/>
<feature type="transmembrane region" description="Helical" evidence="1">
    <location>
        <begin position="120"/>
        <end position="147"/>
    </location>
</feature>
<dbReference type="RefSeq" id="WP_318650412.1">
    <property type="nucleotide sequence ID" value="NZ_CP137852.1"/>
</dbReference>
<dbReference type="EMBL" id="CP137852">
    <property type="protein sequence ID" value="WPB86438.1"/>
    <property type="molecule type" value="Genomic_DNA"/>
</dbReference>
<name>A0ABZ0PM88_9PROT</name>
<dbReference type="InterPro" id="IPR009495">
    <property type="entry name" value="NrsF"/>
</dbReference>
<evidence type="ECO:0000313" key="3">
    <source>
        <dbReference type="Proteomes" id="UP001305521"/>
    </source>
</evidence>
<reference evidence="2 3" key="1">
    <citation type="submission" date="2023-11" db="EMBL/GenBank/DDBJ databases">
        <title>Arctic aerobic anoxygenic photoheterotroph Sediminicoccus rosea KRV36 adapts its photosynthesis to long days of polar summer.</title>
        <authorList>
            <person name="Tomasch J."/>
            <person name="Kopejtka K."/>
            <person name="Bily T."/>
            <person name="Gardiner A.T."/>
            <person name="Gardian Z."/>
            <person name="Shivaramu S."/>
            <person name="Koblizek M."/>
            <person name="Engelhardt F."/>
            <person name="Kaftan D."/>
        </authorList>
    </citation>
    <scope>NUCLEOTIDE SEQUENCE [LARGE SCALE GENOMIC DNA]</scope>
    <source>
        <strain evidence="2 3">R-30</strain>
    </source>
</reference>
<protein>
    <submittedName>
        <fullName evidence="2">NrsF family protein</fullName>
    </submittedName>
</protein>
<keyword evidence="1" id="KW-0472">Membrane</keyword>
<feature type="transmembrane region" description="Helical" evidence="1">
    <location>
        <begin position="90"/>
        <end position="108"/>
    </location>
</feature>
<feature type="transmembrane region" description="Helical" evidence="1">
    <location>
        <begin position="24"/>
        <end position="44"/>
    </location>
</feature>
<sequence>MRSEDLIHRLAINLRPVRPASHPALATAVWLTIVAAVIGLAVLVSGPRHDLAERLTDGFDLPQIVTASVTGVLAAFAAFELALPERSRRWALLPLPAAVAWLATMGWGCLQDLARLGPDGLRIGVSVSCMVFIAGLSVPLTVAMLWLARHAARLRAGPVAALGGLSAAAFASVGLSFIHHLDGAAMVLAWHGLSMLVVTLLAALLGPRLMRRARPLG</sequence>
<evidence type="ECO:0000313" key="2">
    <source>
        <dbReference type="EMBL" id="WPB86438.1"/>
    </source>
</evidence>
<feature type="transmembrane region" description="Helical" evidence="1">
    <location>
        <begin position="184"/>
        <end position="205"/>
    </location>
</feature>
<accession>A0ABZ0PM88</accession>
<dbReference type="Pfam" id="PF06532">
    <property type="entry name" value="NrsF"/>
    <property type="match status" value="1"/>
</dbReference>
<feature type="transmembrane region" description="Helical" evidence="1">
    <location>
        <begin position="64"/>
        <end position="83"/>
    </location>
</feature>
<organism evidence="2 3">
    <name type="scientific">Sediminicoccus rosea</name>
    <dbReference type="NCBI Taxonomy" id="1225128"/>
    <lineage>
        <taxon>Bacteria</taxon>
        <taxon>Pseudomonadati</taxon>
        <taxon>Pseudomonadota</taxon>
        <taxon>Alphaproteobacteria</taxon>
        <taxon>Acetobacterales</taxon>
        <taxon>Roseomonadaceae</taxon>
        <taxon>Sediminicoccus</taxon>
    </lineage>
</organism>
<dbReference type="Proteomes" id="UP001305521">
    <property type="component" value="Chromosome"/>
</dbReference>